<sequence>MGQEQQSKEMSGNKMVKIIIAIILGASIIIIVAIQAFYMLWEPKEPKQIEQQKDEQPSYSKSAQHYYEELLYLG</sequence>
<keyword evidence="1" id="KW-1133">Transmembrane helix</keyword>
<dbReference type="EMBL" id="JACSPZ010000010">
    <property type="protein sequence ID" value="MBD8038339.1"/>
    <property type="molecule type" value="Genomic_DNA"/>
</dbReference>
<proteinExistence type="predicted"/>
<evidence type="ECO:0000256" key="1">
    <source>
        <dbReference type="SAM" id="Phobius"/>
    </source>
</evidence>
<keyword evidence="1" id="KW-0812">Transmembrane</keyword>
<protein>
    <submittedName>
        <fullName evidence="2">Uncharacterized protein</fullName>
    </submittedName>
</protein>
<gene>
    <name evidence="2" type="ORF">H9635_16445</name>
</gene>
<feature type="transmembrane region" description="Helical" evidence="1">
    <location>
        <begin position="18"/>
        <end position="41"/>
    </location>
</feature>
<keyword evidence="1" id="KW-0472">Membrane</keyword>
<keyword evidence="3" id="KW-1185">Reference proteome</keyword>
<name>A0ABR8Y2A1_9BACL</name>
<comment type="caution">
    <text evidence="2">The sequence shown here is derived from an EMBL/GenBank/DDBJ whole genome shotgun (WGS) entry which is preliminary data.</text>
</comment>
<evidence type="ECO:0000313" key="3">
    <source>
        <dbReference type="Proteomes" id="UP000619101"/>
    </source>
</evidence>
<accession>A0ABR8Y2A1</accession>
<evidence type="ECO:0000313" key="2">
    <source>
        <dbReference type="EMBL" id="MBD8038339.1"/>
    </source>
</evidence>
<dbReference type="RefSeq" id="WP_191701400.1">
    <property type="nucleotide sequence ID" value="NZ_JACSPZ010000010.1"/>
</dbReference>
<reference evidence="2 3" key="1">
    <citation type="submission" date="2020-08" db="EMBL/GenBank/DDBJ databases">
        <title>A Genomic Blueprint of the Chicken Gut Microbiome.</title>
        <authorList>
            <person name="Gilroy R."/>
            <person name="Ravi A."/>
            <person name="Getino M."/>
            <person name="Pursley I."/>
            <person name="Horton D.L."/>
            <person name="Alikhan N.-F."/>
            <person name="Baker D."/>
            <person name="Gharbi K."/>
            <person name="Hall N."/>
            <person name="Watson M."/>
            <person name="Adriaenssens E.M."/>
            <person name="Foster-Nyarko E."/>
            <person name="Jarju S."/>
            <person name="Secka A."/>
            <person name="Antonio M."/>
            <person name="Oren A."/>
            <person name="Chaudhuri R."/>
            <person name="La Ragione R.M."/>
            <person name="Hildebrand F."/>
            <person name="Pallen M.J."/>
        </authorList>
    </citation>
    <scope>NUCLEOTIDE SEQUENCE [LARGE SCALE GENOMIC DNA]</scope>
    <source>
        <strain evidence="2 3">A46</strain>
    </source>
</reference>
<organism evidence="2 3">
    <name type="scientific">Solibacillus faecavium</name>
    <dbReference type="NCBI Taxonomy" id="2762221"/>
    <lineage>
        <taxon>Bacteria</taxon>
        <taxon>Bacillati</taxon>
        <taxon>Bacillota</taxon>
        <taxon>Bacilli</taxon>
        <taxon>Bacillales</taxon>
        <taxon>Caryophanaceae</taxon>
        <taxon>Solibacillus</taxon>
    </lineage>
</organism>
<dbReference type="Proteomes" id="UP000619101">
    <property type="component" value="Unassembled WGS sequence"/>
</dbReference>